<protein>
    <submittedName>
        <fullName evidence="1">Uncharacterized protein</fullName>
    </submittedName>
</protein>
<proteinExistence type="predicted"/>
<dbReference type="RefSeq" id="WP_281749587.1">
    <property type="nucleotide sequence ID" value="NZ_AP026933.1"/>
</dbReference>
<evidence type="ECO:0000313" key="1">
    <source>
        <dbReference type="EMBL" id="BDT03710.1"/>
    </source>
</evidence>
<dbReference type="EMBL" id="AP026933">
    <property type="protein sequence ID" value="BDT03710.1"/>
    <property type="molecule type" value="Genomic_DNA"/>
</dbReference>
<accession>A0ABM8BV55</accession>
<gene>
    <name evidence="1" type="ORF">SHM_13560</name>
</gene>
<name>A0ABM8BV55_9MOLU</name>
<evidence type="ECO:0000313" key="2">
    <source>
        <dbReference type="Proteomes" id="UP001163387"/>
    </source>
</evidence>
<sequence>MDAKPTGFTHYDTWQKFLEARRFDMLAQKDFQGILTCNKELAIKSNGDAIGKAKFFWDSEWNINNLQGEYNVDMSSNFKFKGKCLVICVTYKNNYV</sequence>
<organism evidence="1 2">
    <name type="scientific">Spiroplasma ixodetis</name>
    <dbReference type="NCBI Taxonomy" id="2141"/>
    <lineage>
        <taxon>Bacteria</taxon>
        <taxon>Bacillati</taxon>
        <taxon>Mycoplasmatota</taxon>
        <taxon>Mollicutes</taxon>
        <taxon>Entomoplasmatales</taxon>
        <taxon>Spiroplasmataceae</taxon>
        <taxon>Spiroplasma</taxon>
    </lineage>
</organism>
<keyword evidence="2" id="KW-1185">Reference proteome</keyword>
<reference evidence="1 2" key="1">
    <citation type="journal article" date="2022" name="Front. Microbiol.">
        <title>Male-killing mechanisms vary between Spiroplasma species.</title>
        <authorList>
            <person name="Arai H."/>
            <person name="Inoue M."/>
            <person name="Kageyama D."/>
        </authorList>
    </citation>
    <scope>NUCLEOTIDE SEQUENCE [LARGE SCALE GENOMIC DNA]</scope>
    <source>
        <strain evidence="2">sHm</strain>
    </source>
</reference>
<dbReference type="Proteomes" id="UP001163387">
    <property type="component" value="Chromosome"/>
</dbReference>